<organism evidence="1 2">
    <name type="scientific">Lasiodiplodia mahajangana</name>
    <dbReference type="NCBI Taxonomy" id="1108764"/>
    <lineage>
        <taxon>Eukaryota</taxon>
        <taxon>Fungi</taxon>
        <taxon>Dikarya</taxon>
        <taxon>Ascomycota</taxon>
        <taxon>Pezizomycotina</taxon>
        <taxon>Dothideomycetes</taxon>
        <taxon>Dothideomycetes incertae sedis</taxon>
        <taxon>Botryosphaeriales</taxon>
        <taxon>Botryosphaeriaceae</taxon>
        <taxon>Lasiodiplodia</taxon>
    </lineage>
</organism>
<reference evidence="1" key="1">
    <citation type="submission" date="2022-12" db="EMBL/GenBank/DDBJ databases">
        <title>Genome Sequence of Lasiodiplodia mahajangana.</title>
        <authorList>
            <person name="Buettner E."/>
        </authorList>
    </citation>
    <scope>NUCLEOTIDE SEQUENCE</scope>
    <source>
        <strain evidence="1">VT137</strain>
    </source>
</reference>
<protein>
    <submittedName>
        <fullName evidence="1">Uncharacterized protein</fullName>
    </submittedName>
</protein>
<dbReference type="Proteomes" id="UP001153332">
    <property type="component" value="Unassembled WGS sequence"/>
</dbReference>
<evidence type="ECO:0000313" key="1">
    <source>
        <dbReference type="EMBL" id="KAJ8125507.1"/>
    </source>
</evidence>
<dbReference type="EMBL" id="JAPUUL010002324">
    <property type="protein sequence ID" value="KAJ8125507.1"/>
    <property type="molecule type" value="Genomic_DNA"/>
</dbReference>
<evidence type="ECO:0000313" key="2">
    <source>
        <dbReference type="Proteomes" id="UP001153332"/>
    </source>
</evidence>
<keyword evidence="2" id="KW-1185">Reference proteome</keyword>
<sequence>MASTVDPAIIEALSLDPKTTKLTSHGGSGFASTFKLSSTVNGKEVNYFMKTGTGPDAALMFRGETHRKPTSVFFNLLSLYI</sequence>
<name>A0ACC2JDN7_9PEZI</name>
<comment type="caution">
    <text evidence="1">The sequence shown here is derived from an EMBL/GenBank/DDBJ whole genome shotgun (WGS) entry which is preliminary data.</text>
</comment>
<proteinExistence type="predicted"/>
<accession>A0ACC2JDN7</accession>
<gene>
    <name evidence="1" type="ORF">O1611_g8133</name>
</gene>